<reference evidence="2" key="1">
    <citation type="journal article" date="2023" name="BMC Genomics">
        <title>Chromosome-level genome assemblies of Cutaneotrichosporon spp. (Trichosporonales, Basidiomycota) reveal imbalanced evolution between nucleotide sequences and chromosome synteny.</title>
        <authorList>
            <person name="Kobayashi Y."/>
            <person name="Kayamori A."/>
            <person name="Aoki K."/>
            <person name="Shiwa Y."/>
            <person name="Matsutani M."/>
            <person name="Fujita N."/>
            <person name="Sugita T."/>
            <person name="Iwasaki W."/>
            <person name="Tanaka N."/>
            <person name="Takashima M."/>
        </authorList>
    </citation>
    <scope>NUCLEOTIDE SEQUENCE</scope>
    <source>
        <strain evidence="2">HIS019</strain>
    </source>
</reference>
<proteinExistence type="predicted"/>
<evidence type="ECO:0000313" key="2">
    <source>
        <dbReference type="EMBL" id="BEI87860.1"/>
    </source>
</evidence>
<gene>
    <name evidence="2" type="ORF">CcaverHIS019_0105780</name>
</gene>
<organism evidence="2 3">
    <name type="scientific">Cutaneotrichosporon cavernicola</name>
    <dbReference type="NCBI Taxonomy" id="279322"/>
    <lineage>
        <taxon>Eukaryota</taxon>
        <taxon>Fungi</taxon>
        <taxon>Dikarya</taxon>
        <taxon>Basidiomycota</taxon>
        <taxon>Agaricomycotina</taxon>
        <taxon>Tremellomycetes</taxon>
        <taxon>Trichosporonales</taxon>
        <taxon>Trichosporonaceae</taxon>
        <taxon>Cutaneotrichosporon</taxon>
    </lineage>
</organism>
<evidence type="ECO:0000313" key="3">
    <source>
        <dbReference type="Proteomes" id="UP001233271"/>
    </source>
</evidence>
<evidence type="ECO:0000256" key="1">
    <source>
        <dbReference type="SAM" id="MobiDB-lite"/>
    </source>
</evidence>
<dbReference type="RefSeq" id="XP_060453126.1">
    <property type="nucleotide sequence ID" value="XM_060601877.1"/>
</dbReference>
<sequence>MQFTAYHRFLHGVVREKGSIKGVGSASASASDVSRSDPEAVLAGEIVTVGAFARRMETVIDALQTQMAPYDLTMPRTHLVGAWREIGERITARSNAERRREGSSRHTASEESESTRAEKSARTRKRRREREDGPVTGILPVLIGRDWIVAAADTVTGLVLIYDAGHALDATEADIVRDEVMRAVAETIGQEPMRVEVRHLRPPDRVPQRHTVLLACAALEMFGSSPAPIGDRSLPVYLGLWSKLLAQGITLAIPPSFDRPSAAQSPLYTKDMSASRVLRDRIVWTIHTGMLACPFRGYW</sequence>
<keyword evidence="3" id="KW-1185">Reference proteome</keyword>
<name>A0AA48L078_9TREE</name>
<dbReference type="Proteomes" id="UP001233271">
    <property type="component" value="Chromosome 1"/>
</dbReference>
<dbReference type="KEGG" id="ccac:CcaHIS019_0105780"/>
<dbReference type="GeneID" id="85491731"/>
<accession>A0AA48L078</accession>
<feature type="compositionally biased region" description="Basic and acidic residues" evidence="1">
    <location>
        <begin position="93"/>
        <end position="121"/>
    </location>
</feature>
<dbReference type="EMBL" id="AP028212">
    <property type="protein sequence ID" value="BEI87860.1"/>
    <property type="molecule type" value="Genomic_DNA"/>
</dbReference>
<protein>
    <submittedName>
        <fullName evidence="2">Uncharacterized protein</fullName>
    </submittedName>
</protein>
<feature type="region of interest" description="Disordered" evidence="1">
    <location>
        <begin position="93"/>
        <end position="131"/>
    </location>
</feature>
<dbReference type="AlphaFoldDB" id="A0AA48L078"/>